<dbReference type="AlphaFoldDB" id="A0A315VWD5"/>
<dbReference type="GO" id="GO:0005886">
    <property type="term" value="C:plasma membrane"/>
    <property type="evidence" value="ECO:0007669"/>
    <property type="project" value="InterPro"/>
</dbReference>
<dbReference type="InterPro" id="IPR016187">
    <property type="entry name" value="CTDL_fold"/>
</dbReference>
<dbReference type="EMBL" id="NHOQ01001560">
    <property type="protein sequence ID" value="PWA23759.1"/>
    <property type="molecule type" value="Genomic_DNA"/>
</dbReference>
<accession>A0A315VWD5</accession>
<keyword evidence="3" id="KW-1185">Reference proteome</keyword>
<name>A0A315VWD5_GAMAF</name>
<keyword evidence="1" id="KW-0175">Coiled coil</keyword>
<sequence length="140" mass="16640">MAKSKNELVQNKLELEKEKNELLQENKQLKQQNCNLYQEKWKLQEEKDLLERRNKELEDKIVEKEKLISELPAIINTVEANKLRCPPGWQRFMSSCYQLSAEANTWMYAKQNCESKGAQLMMLNDETEQWTKYPKATILD</sequence>
<reference evidence="2 3" key="1">
    <citation type="journal article" date="2018" name="G3 (Bethesda)">
        <title>A High-Quality Reference Genome for the Invasive Mosquitofish Gambusia affinis Using a Chicago Library.</title>
        <authorList>
            <person name="Hoffberg S.L."/>
            <person name="Troendle N.J."/>
            <person name="Glenn T.C."/>
            <person name="Mahmud O."/>
            <person name="Louha S."/>
            <person name="Chalopin D."/>
            <person name="Bennetzen J.L."/>
            <person name="Mauricio R."/>
        </authorList>
    </citation>
    <scope>NUCLEOTIDE SEQUENCE [LARGE SCALE GENOMIC DNA]</scope>
    <source>
        <strain evidence="2">NE01/NJP1002.9</strain>
        <tissue evidence="2">Muscle</tissue>
    </source>
</reference>
<protein>
    <recommendedName>
        <fullName evidence="4">C-type lectin domain-containing protein</fullName>
    </recommendedName>
</protein>
<dbReference type="GO" id="GO:0004888">
    <property type="term" value="F:transmembrane signaling receptor activity"/>
    <property type="evidence" value="ECO:0007669"/>
    <property type="project" value="InterPro"/>
</dbReference>
<dbReference type="Gene3D" id="3.10.100.10">
    <property type="entry name" value="Mannose-Binding Protein A, subunit A"/>
    <property type="match status" value="1"/>
</dbReference>
<dbReference type="InterPro" id="IPR039689">
    <property type="entry name" value="CD72"/>
</dbReference>
<dbReference type="InterPro" id="IPR016186">
    <property type="entry name" value="C-type_lectin-like/link_sf"/>
</dbReference>
<comment type="caution">
    <text evidence="2">The sequence shown here is derived from an EMBL/GenBank/DDBJ whole genome shotgun (WGS) entry which is preliminary data.</text>
</comment>
<evidence type="ECO:0008006" key="4">
    <source>
        <dbReference type="Google" id="ProtNLM"/>
    </source>
</evidence>
<evidence type="ECO:0000313" key="2">
    <source>
        <dbReference type="EMBL" id="PWA23759.1"/>
    </source>
</evidence>
<evidence type="ECO:0000256" key="1">
    <source>
        <dbReference type="SAM" id="Coils"/>
    </source>
</evidence>
<dbReference type="PANTHER" id="PTHR15028:SF6">
    <property type="entry name" value="B-CELL DIFFERENTIATION ANTIGEN CD72"/>
    <property type="match status" value="1"/>
</dbReference>
<proteinExistence type="predicted"/>
<dbReference type="STRING" id="33528.ENSGAFP00000017049"/>
<feature type="coiled-coil region" evidence="1">
    <location>
        <begin position="1"/>
        <end position="70"/>
    </location>
</feature>
<dbReference type="PANTHER" id="PTHR15028">
    <property type="entry name" value="CD72-RELATED"/>
    <property type="match status" value="1"/>
</dbReference>
<evidence type="ECO:0000313" key="3">
    <source>
        <dbReference type="Proteomes" id="UP000250572"/>
    </source>
</evidence>
<organism evidence="2 3">
    <name type="scientific">Gambusia affinis</name>
    <name type="common">Western mosquitofish</name>
    <name type="synonym">Heterandria affinis</name>
    <dbReference type="NCBI Taxonomy" id="33528"/>
    <lineage>
        <taxon>Eukaryota</taxon>
        <taxon>Metazoa</taxon>
        <taxon>Chordata</taxon>
        <taxon>Craniata</taxon>
        <taxon>Vertebrata</taxon>
        <taxon>Euteleostomi</taxon>
        <taxon>Actinopterygii</taxon>
        <taxon>Neopterygii</taxon>
        <taxon>Teleostei</taxon>
        <taxon>Neoteleostei</taxon>
        <taxon>Acanthomorphata</taxon>
        <taxon>Ovalentaria</taxon>
        <taxon>Atherinomorphae</taxon>
        <taxon>Cyprinodontiformes</taxon>
        <taxon>Poeciliidae</taxon>
        <taxon>Poeciliinae</taxon>
        <taxon>Gambusia</taxon>
    </lineage>
</organism>
<gene>
    <name evidence="2" type="ORF">CCH79_00010798</name>
</gene>
<dbReference type="Proteomes" id="UP000250572">
    <property type="component" value="Unassembled WGS sequence"/>
</dbReference>
<dbReference type="SUPFAM" id="SSF56436">
    <property type="entry name" value="C-type lectin-like"/>
    <property type="match status" value="1"/>
</dbReference>